<protein>
    <submittedName>
        <fullName evidence="2">Uncharacterized protein</fullName>
    </submittedName>
</protein>
<reference evidence="2" key="1">
    <citation type="submission" date="2021-06" db="EMBL/GenBank/DDBJ databases">
        <authorList>
            <person name="Arsene-Ploetze F."/>
        </authorList>
    </citation>
    <scope>NUCLEOTIDE SEQUENCE</scope>
    <source>
        <strain evidence="2">SBRY1</strain>
    </source>
</reference>
<evidence type="ECO:0000313" key="2">
    <source>
        <dbReference type="EMBL" id="CAG7658547.1"/>
    </source>
</evidence>
<feature type="compositionally biased region" description="Low complexity" evidence="1">
    <location>
        <begin position="1"/>
        <end position="15"/>
    </location>
</feature>
<gene>
    <name evidence="2" type="ORF">SBRY_90300</name>
</gene>
<sequence length="115" mass="11889">MTSGGAPAGIRIAPGTHRASGRGSKPWAAIHDNTKVPADRRLGMTARPRVWEAPPEPGNGSGGAPVVVAGMDDDRDGRFGEVAYKLTLSQARNLGLVAGLPVVRVDVTDPELQAA</sequence>
<dbReference type="AlphaFoldDB" id="A0A9W4MLI7"/>
<keyword evidence="3" id="KW-1185">Reference proteome</keyword>
<dbReference type="EMBL" id="CAJVAX010000023">
    <property type="protein sequence ID" value="CAG7658547.1"/>
    <property type="molecule type" value="Genomic_DNA"/>
</dbReference>
<evidence type="ECO:0000256" key="1">
    <source>
        <dbReference type="SAM" id="MobiDB-lite"/>
    </source>
</evidence>
<dbReference type="Proteomes" id="UP001153328">
    <property type="component" value="Unassembled WGS sequence"/>
</dbReference>
<accession>A0A9W4MLI7</accession>
<comment type="caution">
    <text evidence="2">The sequence shown here is derived from an EMBL/GenBank/DDBJ whole genome shotgun (WGS) entry which is preliminary data.</text>
</comment>
<feature type="region of interest" description="Disordered" evidence="1">
    <location>
        <begin position="1"/>
        <end position="72"/>
    </location>
</feature>
<organism evidence="2 3">
    <name type="scientific">Actinacidiphila bryophytorum</name>
    <dbReference type="NCBI Taxonomy" id="1436133"/>
    <lineage>
        <taxon>Bacteria</taxon>
        <taxon>Bacillati</taxon>
        <taxon>Actinomycetota</taxon>
        <taxon>Actinomycetes</taxon>
        <taxon>Kitasatosporales</taxon>
        <taxon>Streptomycetaceae</taxon>
        <taxon>Actinacidiphila</taxon>
    </lineage>
</organism>
<name>A0A9W4MLI7_9ACTN</name>
<evidence type="ECO:0000313" key="3">
    <source>
        <dbReference type="Proteomes" id="UP001153328"/>
    </source>
</evidence>
<feature type="compositionally biased region" description="Basic and acidic residues" evidence="1">
    <location>
        <begin position="32"/>
        <end position="42"/>
    </location>
</feature>
<proteinExistence type="predicted"/>